<organism evidence="13 14">
    <name type="scientific">Geomonas limicola</name>
    <dbReference type="NCBI Taxonomy" id="2740186"/>
    <lineage>
        <taxon>Bacteria</taxon>
        <taxon>Pseudomonadati</taxon>
        <taxon>Thermodesulfobacteriota</taxon>
        <taxon>Desulfuromonadia</taxon>
        <taxon>Geobacterales</taxon>
        <taxon>Geobacteraceae</taxon>
        <taxon>Geomonas</taxon>
    </lineage>
</organism>
<evidence type="ECO:0000256" key="1">
    <source>
        <dbReference type="ARBA" id="ARBA00003330"/>
    </source>
</evidence>
<evidence type="ECO:0000256" key="11">
    <source>
        <dbReference type="ARBA" id="ARBA00049091"/>
    </source>
</evidence>
<dbReference type="SUPFAM" id="SSF52833">
    <property type="entry name" value="Thioredoxin-like"/>
    <property type="match status" value="1"/>
</dbReference>
<dbReference type="EMBL" id="BLXZ01000003">
    <property type="protein sequence ID" value="GFO68045.1"/>
    <property type="molecule type" value="Genomic_DNA"/>
</dbReference>
<dbReference type="InterPro" id="IPR013766">
    <property type="entry name" value="Thioredoxin_domain"/>
</dbReference>
<reference evidence="14" key="1">
    <citation type="submission" date="2020-06" db="EMBL/GenBank/DDBJ databases">
        <title>Draft genomic sequecing of Geomonas sp. Red745.</title>
        <authorList>
            <person name="Itoh H."/>
            <person name="Xu Z.X."/>
            <person name="Ushijima N."/>
            <person name="Masuda Y."/>
            <person name="Shiratori Y."/>
            <person name="Senoo K."/>
        </authorList>
    </citation>
    <scope>NUCLEOTIDE SEQUENCE [LARGE SCALE GENOMIC DNA]</scope>
    <source>
        <strain evidence="14">Red745</strain>
    </source>
</reference>
<evidence type="ECO:0000256" key="10">
    <source>
        <dbReference type="ARBA" id="ARBA00042639"/>
    </source>
</evidence>
<evidence type="ECO:0000256" key="3">
    <source>
        <dbReference type="ARBA" id="ARBA00022559"/>
    </source>
</evidence>
<proteinExistence type="inferred from homology"/>
<dbReference type="PROSITE" id="PS51352">
    <property type="entry name" value="THIOREDOXIN_2"/>
    <property type="match status" value="1"/>
</dbReference>
<evidence type="ECO:0000256" key="6">
    <source>
        <dbReference type="ARBA" id="ARBA00023157"/>
    </source>
</evidence>
<dbReference type="GO" id="GO:0034599">
    <property type="term" value="P:cellular response to oxidative stress"/>
    <property type="evidence" value="ECO:0007669"/>
    <property type="project" value="TreeGrafter"/>
</dbReference>
<dbReference type="CDD" id="cd02970">
    <property type="entry name" value="PRX_like2"/>
    <property type="match status" value="1"/>
</dbReference>
<comment type="similarity">
    <text evidence="9">Belongs to the peroxiredoxin family. BCP/PrxQ subfamily.</text>
</comment>
<keyword evidence="14" id="KW-1185">Reference proteome</keyword>
<dbReference type="EC" id="1.11.1.24" evidence="2"/>
<comment type="caution">
    <text evidence="13">The sequence shown here is derived from an EMBL/GenBank/DDBJ whole genome shotgun (WGS) entry which is preliminary data.</text>
</comment>
<dbReference type="GO" id="GO:0005737">
    <property type="term" value="C:cytoplasm"/>
    <property type="evidence" value="ECO:0007669"/>
    <property type="project" value="TreeGrafter"/>
</dbReference>
<evidence type="ECO:0000256" key="4">
    <source>
        <dbReference type="ARBA" id="ARBA00022862"/>
    </source>
</evidence>
<evidence type="ECO:0000313" key="13">
    <source>
        <dbReference type="EMBL" id="GFO68045.1"/>
    </source>
</evidence>
<evidence type="ECO:0000313" key="14">
    <source>
        <dbReference type="Proteomes" id="UP000587586"/>
    </source>
</evidence>
<keyword evidence="7" id="KW-0676">Redox-active center</keyword>
<dbReference type="InterPro" id="IPR036249">
    <property type="entry name" value="Thioredoxin-like_sf"/>
</dbReference>
<dbReference type="Pfam" id="PF00578">
    <property type="entry name" value="AhpC-TSA"/>
    <property type="match status" value="1"/>
</dbReference>
<dbReference type="AlphaFoldDB" id="A0A6V8N640"/>
<protein>
    <recommendedName>
        <fullName evidence="2">thioredoxin-dependent peroxiredoxin</fullName>
        <ecNumber evidence="2">1.11.1.24</ecNumber>
    </recommendedName>
    <alternativeName>
        <fullName evidence="8">Thioredoxin peroxidase</fullName>
    </alternativeName>
    <alternativeName>
        <fullName evidence="10">Thioredoxin-dependent peroxiredoxin Bcp</fullName>
    </alternativeName>
</protein>
<dbReference type="GO" id="GO:0045454">
    <property type="term" value="P:cell redox homeostasis"/>
    <property type="evidence" value="ECO:0007669"/>
    <property type="project" value="TreeGrafter"/>
</dbReference>
<dbReference type="InterPro" id="IPR000866">
    <property type="entry name" value="AhpC/TSA"/>
</dbReference>
<evidence type="ECO:0000256" key="7">
    <source>
        <dbReference type="ARBA" id="ARBA00023284"/>
    </source>
</evidence>
<dbReference type="InterPro" id="IPR050924">
    <property type="entry name" value="Peroxiredoxin_BCP/PrxQ"/>
</dbReference>
<dbReference type="GO" id="GO:0008379">
    <property type="term" value="F:thioredoxin peroxidase activity"/>
    <property type="evidence" value="ECO:0007669"/>
    <property type="project" value="TreeGrafter"/>
</dbReference>
<keyword evidence="5" id="KW-0560">Oxidoreductase</keyword>
<dbReference type="Gene3D" id="3.40.30.10">
    <property type="entry name" value="Glutaredoxin"/>
    <property type="match status" value="1"/>
</dbReference>
<keyword evidence="3" id="KW-0575">Peroxidase</keyword>
<accession>A0A6V8N640</accession>
<gene>
    <name evidence="13" type="ORF">GMLC_16240</name>
</gene>
<feature type="domain" description="Thioredoxin" evidence="12">
    <location>
        <begin position="44"/>
        <end position="217"/>
    </location>
</feature>
<evidence type="ECO:0000259" key="12">
    <source>
        <dbReference type="PROSITE" id="PS51352"/>
    </source>
</evidence>
<dbReference type="RefSeq" id="WP_183360577.1">
    <property type="nucleotide sequence ID" value="NZ_BLXZ01000003.1"/>
</dbReference>
<evidence type="ECO:0000256" key="5">
    <source>
        <dbReference type="ARBA" id="ARBA00023002"/>
    </source>
</evidence>
<dbReference type="PANTHER" id="PTHR42801">
    <property type="entry name" value="THIOREDOXIN-DEPENDENT PEROXIDE REDUCTASE"/>
    <property type="match status" value="1"/>
</dbReference>
<keyword evidence="4" id="KW-0049">Antioxidant</keyword>
<evidence type="ECO:0000256" key="9">
    <source>
        <dbReference type="ARBA" id="ARBA00038489"/>
    </source>
</evidence>
<keyword evidence="6" id="KW-1015">Disulfide bond</keyword>
<evidence type="ECO:0000256" key="8">
    <source>
        <dbReference type="ARBA" id="ARBA00032824"/>
    </source>
</evidence>
<comment type="function">
    <text evidence="1">Thiol-specific peroxidase that catalyzes the reduction of hydrogen peroxide and organic hydroperoxides to water and alcohols, respectively. Plays a role in cell protection against oxidative stress by detoxifying peroxides and as sensor of hydrogen peroxide-mediated signaling events.</text>
</comment>
<dbReference type="Proteomes" id="UP000587586">
    <property type="component" value="Unassembled WGS sequence"/>
</dbReference>
<dbReference type="PANTHER" id="PTHR42801:SF7">
    <property type="entry name" value="SLL1159 PROTEIN"/>
    <property type="match status" value="1"/>
</dbReference>
<evidence type="ECO:0000256" key="2">
    <source>
        <dbReference type="ARBA" id="ARBA00013017"/>
    </source>
</evidence>
<sequence>MEPELRTQIEELERSLPPLPPEQSQQLEDAARELALSGIAERVLKAGVQAPDFTLPNAVGRPINLEQALRGGPVLVTFYRGIWCPYCSLQLRAYQKILPEIMRLGATLLAISPQSPDKSQATLLKNFLMYEVLSDAGNQVARQFGLVYQVPEAIRPIYTSLGTDLPAYNGDASWELPIPGTFLIGADRRILLSYADSDPRNRLEPSTIIEALEVVAEHG</sequence>
<name>A0A6V8N640_9BACT</name>
<comment type="catalytic activity">
    <reaction evidence="11">
        <text>a hydroperoxide + [thioredoxin]-dithiol = an alcohol + [thioredoxin]-disulfide + H2O</text>
        <dbReference type="Rhea" id="RHEA:62620"/>
        <dbReference type="Rhea" id="RHEA-COMP:10698"/>
        <dbReference type="Rhea" id="RHEA-COMP:10700"/>
        <dbReference type="ChEBI" id="CHEBI:15377"/>
        <dbReference type="ChEBI" id="CHEBI:29950"/>
        <dbReference type="ChEBI" id="CHEBI:30879"/>
        <dbReference type="ChEBI" id="CHEBI:35924"/>
        <dbReference type="ChEBI" id="CHEBI:50058"/>
        <dbReference type="EC" id="1.11.1.24"/>
    </reaction>
</comment>